<protein>
    <submittedName>
        <fullName evidence="2">Uncharacterized protein</fullName>
    </submittedName>
</protein>
<feature type="region of interest" description="Disordered" evidence="1">
    <location>
        <begin position="65"/>
        <end position="84"/>
    </location>
</feature>
<feature type="compositionally biased region" description="Pro residues" evidence="1">
    <location>
        <begin position="107"/>
        <end position="116"/>
    </location>
</feature>
<evidence type="ECO:0000313" key="2">
    <source>
        <dbReference type="EMBL" id="TKA21745.1"/>
    </source>
</evidence>
<proteinExistence type="predicted"/>
<organism evidence="2 3">
    <name type="scientific">Salinomyces thailandicus</name>
    <dbReference type="NCBI Taxonomy" id="706561"/>
    <lineage>
        <taxon>Eukaryota</taxon>
        <taxon>Fungi</taxon>
        <taxon>Dikarya</taxon>
        <taxon>Ascomycota</taxon>
        <taxon>Pezizomycotina</taxon>
        <taxon>Dothideomycetes</taxon>
        <taxon>Dothideomycetidae</taxon>
        <taxon>Mycosphaerellales</taxon>
        <taxon>Teratosphaeriaceae</taxon>
        <taxon>Salinomyces</taxon>
    </lineage>
</organism>
<keyword evidence="3" id="KW-1185">Reference proteome</keyword>
<evidence type="ECO:0000256" key="1">
    <source>
        <dbReference type="SAM" id="MobiDB-lite"/>
    </source>
</evidence>
<feature type="region of interest" description="Disordered" evidence="1">
    <location>
        <begin position="94"/>
        <end position="133"/>
    </location>
</feature>
<gene>
    <name evidence="2" type="ORF">B0A50_08751</name>
</gene>
<comment type="caution">
    <text evidence="2">The sequence shown here is derived from an EMBL/GenBank/DDBJ whole genome shotgun (WGS) entry which is preliminary data.</text>
</comment>
<sequence>MTKRLPWTPDCYAGMIDPQSQVPTNSSAFKSPHRPRPPKPVQPREDGCSRMPSAKYAADLRSLDLGNSRQLHADPKPRDPGNGRYVLAAAMDVDGGSRCFGSGSNQPRPPKPPQPRDPGSRRRKGIQPRDSGF</sequence>
<feature type="compositionally biased region" description="Polar residues" evidence="1">
    <location>
        <begin position="18"/>
        <end position="29"/>
    </location>
</feature>
<feature type="compositionally biased region" description="Basic and acidic residues" evidence="1">
    <location>
        <begin position="71"/>
        <end position="81"/>
    </location>
</feature>
<dbReference type="AlphaFoldDB" id="A0A4U0TJL0"/>
<dbReference type="EMBL" id="NAJL01000104">
    <property type="protein sequence ID" value="TKA21745.1"/>
    <property type="molecule type" value="Genomic_DNA"/>
</dbReference>
<evidence type="ECO:0000313" key="3">
    <source>
        <dbReference type="Proteomes" id="UP000308549"/>
    </source>
</evidence>
<dbReference type="Proteomes" id="UP000308549">
    <property type="component" value="Unassembled WGS sequence"/>
</dbReference>
<name>A0A4U0TJL0_9PEZI</name>
<feature type="region of interest" description="Disordered" evidence="1">
    <location>
        <begin position="1"/>
        <end position="51"/>
    </location>
</feature>
<accession>A0A4U0TJL0</accession>
<reference evidence="2 3" key="1">
    <citation type="submission" date="2017-03" db="EMBL/GenBank/DDBJ databases">
        <title>Genomes of endolithic fungi from Antarctica.</title>
        <authorList>
            <person name="Coleine C."/>
            <person name="Masonjones S."/>
            <person name="Stajich J.E."/>
        </authorList>
    </citation>
    <scope>NUCLEOTIDE SEQUENCE [LARGE SCALE GENOMIC DNA]</scope>
    <source>
        <strain evidence="2 3">CCFEE 6315</strain>
    </source>
</reference>